<dbReference type="RefSeq" id="WP_107719364.1">
    <property type="nucleotide sequence ID" value="NZ_CP028475.1"/>
</dbReference>
<gene>
    <name evidence="1" type="ORF">DA792_07215</name>
</gene>
<dbReference type="OrthoDB" id="9990214at2"/>
<protein>
    <submittedName>
        <fullName evidence="1">Uncharacterized protein</fullName>
    </submittedName>
</protein>
<name>A0A2R4M161_9RHOB</name>
<evidence type="ECO:0000313" key="1">
    <source>
        <dbReference type="EMBL" id="AVW90901.1"/>
    </source>
</evidence>
<organism evidence="1 2">
    <name type="scientific">Celeribacter baekdonensis</name>
    <dbReference type="NCBI Taxonomy" id="875171"/>
    <lineage>
        <taxon>Bacteria</taxon>
        <taxon>Pseudomonadati</taxon>
        <taxon>Pseudomonadota</taxon>
        <taxon>Alphaproteobacteria</taxon>
        <taxon>Rhodobacterales</taxon>
        <taxon>Roseobacteraceae</taxon>
        <taxon>Celeribacter</taxon>
    </lineage>
</organism>
<evidence type="ECO:0000313" key="2">
    <source>
        <dbReference type="Proteomes" id="UP000241447"/>
    </source>
</evidence>
<accession>A0A2R4M161</accession>
<dbReference type="EMBL" id="CP028475">
    <property type="protein sequence ID" value="AVW90901.1"/>
    <property type="molecule type" value="Genomic_DNA"/>
</dbReference>
<dbReference type="KEGG" id="cbak:DA792_07215"/>
<sequence>MSDANRADFDGRFIESAPYTGLIDSLARISVISAVLSESANDLSAEDIKSICGTLDQALNDAVTFSLAKASEWDEISKEVMAGASLSRQRIQ</sequence>
<proteinExistence type="predicted"/>
<dbReference type="Proteomes" id="UP000241447">
    <property type="component" value="Chromosome"/>
</dbReference>
<dbReference type="AlphaFoldDB" id="A0A2R4M161"/>
<reference evidence="1 2" key="1">
    <citation type="submission" date="2018-03" db="EMBL/GenBank/DDBJ databases">
        <title>The Complete Genome of Celeribacter baekdonensis strain LH4, a Thiosulfate-Oxidizing Alphaproteobacterium Isolated from Gulf of Mexico Continental Slope Sediments.</title>
        <authorList>
            <person name="Flood B.E."/>
            <person name="Bailey J.V."/>
            <person name="Leprich D."/>
        </authorList>
    </citation>
    <scope>NUCLEOTIDE SEQUENCE [LARGE SCALE GENOMIC DNA]</scope>
    <source>
        <strain evidence="1 2">LH4</strain>
    </source>
</reference>